<comment type="caution">
    <text evidence="2">The sequence shown here is derived from an EMBL/GenBank/DDBJ whole genome shotgun (WGS) entry which is preliminary data.</text>
</comment>
<reference evidence="2" key="1">
    <citation type="journal article" date="2015" name="Proc. Natl. Acad. Sci. U.S.A.">
        <title>Networks of energetic and metabolic interactions define dynamics in microbial communities.</title>
        <authorList>
            <person name="Embree M."/>
            <person name="Liu J.K."/>
            <person name="Al-Bassam M.M."/>
            <person name="Zengler K."/>
        </authorList>
    </citation>
    <scope>NUCLEOTIDE SEQUENCE</scope>
</reference>
<dbReference type="InterPro" id="IPR039523">
    <property type="entry name" value="RimK-rel_E_lig_ATP-grasp"/>
</dbReference>
<dbReference type="Pfam" id="PF14397">
    <property type="entry name" value="ATPgrasp_ST"/>
    <property type="match status" value="1"/>
</dbReference>
<dbReference type="EMBL" id="LNQE01000871">
    <property type="protein sequence ID" value="KUG23999.1"/>
    <property type="molecule type" value="Genomic_DNA"/>
</dbReference>
<gene>
    <name evidence="2" type="ORF">ASZ90_006211</name>
</gene>
<organism evidence="2">
    <name type="scientific">hydrocarbon metagenome</name>
    <dbReference type="NCBI Taxonomy" id="938273"/>
    <lineage>
        <taxon>unclassified sequences</taxon>
        <taxon>metagenomes</taxon>
        <taxon>ecological metagenomes</taxon>
    </lineage>
</organism>
<sequence length="345" mass="40334">MKLLYYFYCILKTDRRKYSSFLSQSSVFYKKTKVAILLDNFVCILRYETMPLDYFYYKFIEMSADERSKYTSRLLMYKFQKKFNKQKDRIIFKNKNIFYIKFRSFVSHRNWDISQKTSLNDFLKWISETKPPRIVLKKPFGQVGKAVLVFNVDYSIDIPLVTDIPINRMISRKNDEGYSLAEAYIRQHNVLMKLFPDSLNTIRITTFLHSNGVVEVLYAILRIGFDKPVDNFDAGGISALVDLDTGVVIGRGMFKDPFKSKNLETHPVTNFPITGLQIPYWRDILTMIKSAAKVVPSVRTVGWDVIITEKGPALLEGNDNWDKTHWECCENKGMRGKIMVLFKKN</sequence>
<proteinExistence type="predicted"/>
<evidence type="ECO:0000259" key="1">
    <source>
        <dbReference type="Pfam" id="PF14397"/>
    </source>
</evidence>
<dbReference type="AlphaFoldDB" id="A0A0W8FSW7"/>
<accession>A0A0W8FSW7</accession>
<protein>
    <recommendedName>
        <fullName evidence="1">Alpha-L-glutamate ligase-related protein ATP-grasp domain-containing protein</fullName>
    </recommendedName>
</protein>
<name>A0A0W8FSW7_9ZZZZ</name>
<feature type="domain" description="Alpha-L-glutamate ligase-related protein ATP-grasp" evidence="1">
    <location>
        <begin position="78"/>
        <end position="337"/>
    </location>
</feature>
<evidence type="ECO:0000313" key="2">
    <source>
        <dbReference type="EMBL" id="KUG23999.1"/>
    </source>
</evidence>